<evidence type="ECO:0000256" key="7">
    <source>
        <dbReference type="HAMAP-Rule" id="MF_00484"/>
    </source>
</evidence>
<dbReference type="HAMAP" id="MF_00484">
    <property type="entry name" value="Glycogen_synth"/>
    <property type="match status" value="1"/>
</dbReference>
<evidence type="ECO:0000313" key="11">
    <source>
        <dbReference type="Proteomes" id="UP001158066"/>
    </source>
</evidence>
<keyword evidence="6 7" id="KW-0320">Glycogen biosynthesis</keyword>
<keyword evidence="5 7" id="KW-0808">Transferase</keyword>
<reference evidence="10" key="1">
    <citation type="submission" date="2017-05" db="EMBL/GenBank/DDBJ databases">
        <authorList>
            <person name="Varghese N."/>
            <person name="Submissions S."/>
        </authorList>
    </citation>
    <scope>NUCLEOTIDE SEQUENCE</scope>
    <source>
        <strain evidence="10">Su22</strain>
    </source>
</reference>
<evidence type="ECO:0000256" key="1">
    <source>
        <dbReference type="ARBA" id="ARBA00001478"/>
    </source>
</evidence>
<comment type="function">
    <text evidence="2 7">Synthesizes alpha-1,4-glucan chains using ADP-glucose.</text>
</comment>
<dbReference type="Pfam" id="PF00534">
    <property type="entry name" value="Glycos_transf_1"/>
    <property type="match status" value="1"/>
</dbReference>
<dbReference type="InterPro" id="IPR001296">
    <property type="entry name" value="Glyco_trans_1"/>
</dbReference>
<evidence type="ECO:0000259" key="8">
    <source>
        <dbReference type="Pfam" id="PF00534"/>
    </source>
</evidence>
<comment type="catalytic activity">
    <reaction evidence="1 7">
        <text>[(1-&gt;4)-alpha-D-glucosyl](n) + ADP-alpha-D-glucose = [(1-&gt;4)-alpha-D-glucosyl](n+1) + ADP + H(+)</text>
        <dbReference type="Rhea" id="RHEA:18189"/>
        <dbReference type="Rhea" id="RHEA-COMP:9584"/>
        <dbReference type="Rhea" id="RHEA-COMP:9587"/>
        <dbReference type="ChEBI" id="CHEBI:15378"/>
        <dbReference type="ChEBI" id="CHEBI:15444"/>
        <dbReference type="ChEBI" id="CHEBI:57498"/>
        <dbReference type="ChEBI" id="CHEBI:456216"/>
        <dbReference type="EC" id="2.4.1.21"/>
    </reaction>
</comment>
<dbReference type="PANTHER" id="PTHR45825:SF11">
    <property type="entry name" value="ALPHA AMYLASE DOMAIN-CONTAINING PROTEIN"/>
    <property type="match status" value="1"/>
</dbReference>
<proteinExistence type="inferred from homology"/>
<dbReference type="EMBL" id="FXUF01000016">
    <property type="protein sequence ID" value="SMP68227.1"/>
    <property type="molecule type" value="Genomic_DNA"/>
</dbReference>
<comment type="pathway">
    <text evidence="7">Glycan biosynthesis; glycogen biosynthesis.</text>
</comment>
<evidence type="ECO:0000256" key="2">
    <source>
        <dbReference type="ARBA" id="ARBA00002764"/>
    </source>
</evidence>
<dbReference type="Proteomes" id="UP001158066">
    <property type="component" value="Unassembled WGS sequence"/>
</dbReference>
<dbReference type="SUPFAM" id="SSF53756">
    <property type="entry name" value="UDP-Glycosyltransferase/glycogen phosphorylase"/>
    <property type="match status" value="1"/>
</dbReference>
<evidence type="ECO:0000259" key="9">
    <source>
        <dbReference type="Pfam" id="PF08323"/>
    </source>
</evidence>
<feature type="domain" description="Starch synthase catalytic" evidence="9">
    <location>
        <begin position="17"/>
        <end position="251"/>
    </location>
</feature>
<dbReference type="PANTHER" id="PTHR45825">
    <property type="entry name" value="GRANULE-BOUND STARCH SYNTHASE 1, CHLOROPLASTIC/AMYLOPLASTIC"/>
    <property type="match status" value="1"/>
</dbReference>
<evidence type="ECO:0000313" key="10">
    <source>
        <dbReference type="EMBL" id="SMP68227.1"/>
    </source>
</evidence>
<evidence type="ECO:0000256" key="5">
    <source>
        <dbReference type="ARBA" id="ARBA00022679"/>
    </source>
</evidence>
<dbReference type="GO" id="GO:0004373">
    <property type="term" value="F:alpha-1,4-glucan glucosyltransferase (UDP-glucose donor) activity"/>
    <property type="evidence" value="ECO:0007669"/>
    <property type="project" value="InterPro"/>
</dbReference>
<dbReference type="InterPro" id="IPR013534">
    <property type="entry name" value="Starch_synth_cat_dom"/>
</dbReference>
<dbReference type="NCBIfam" id="NF001898">
    <property type="entry name" value="PRK00654.1-1"/>
    <property type="match status" value="1"/>
</dbReference>
<name>A0AA46AK67_9CLOT</name>
<gene>
    <name evidence="7" type="primary">glgA</name>
    <name evidence="10" type="ORF">SAMN06296020_11670</name>
</gene>
<dbReference type="InterPro" id="IPR011835">
    <property type="entry name" value="GS/SS"/>
</dbReference>
<dbReference type="NCBIfam" id="TIGR02095">
    <property type="entry name" value="glgA"/>
    <property type="match status" value="1"/>
</dbReference>
<feature type="domain" description="Glycosyl transferase family 1" evidence="8">
    <location>
        <begin position="306"/>
        <end position="451"/>
    </location>
</feature>
<dbReference type="EC" id="2.4.1.21" evidence="7"/>
<feature type="binding site" evidence="7">
    <location>
        <position position="30"/>
    </location>
    <ligand>
        <name>ADP-alpha-D-glucose</name>
        <dbReference type="ChEBI" id="CHEBI:57498"/>
    </ligand>
</feature>
<evidence type="ECO:0000256" key="3">
    <source>
        <dbReference type="ARBA" id="ARBA00010281"/>
    </source>
</evidence>
<keyword evidence="11" id="KW-1185">Reference proteome</keyword>
<dbReference type="GO" id="GO:0005978">
    <property type="term" value="P:glycogen biosynthetic process"/>
    <property type="evidence" value="ECO:0007669"/>
    <property type="project" value="UniProtKB-UniRule"/>
</dbReference>
<evidence type="ECO:0000256" key="4">
    <source>
        <dbReference type="ARBA" id="ARBA00022676"/>
    </source>
</evidence>
<organism evidence="10 11">
    <name type="scientific">Anoxynatronum buryatiense</name>
    <dbReference type="NCBI Taxonomy" id="489973"/>
    <lineage>
        <taxon>Bacteria</taxon>
        <taxon>Bacillati</taxon>
        <taxon>Bacillota</taxon>
        <taxon>Clostridia</taxon>
        <taxon>Eubacteriales</taxon>
        <taxon>Clostridiaceae</taxon>
        <taxon>Anoxynatronum</taxon>
    </lineage>
</organism>
<keyword evidence="4 7" id="KW-0328">Glycosyltransferase</keyword>
<dbReference type="NCBIfam" id="NF001899">
    <property type="entry name" value="PRK00654.1-2"/>
    <property type="match status" value="1"/>
</dbReference>
<dbReference type="Pfam" id="PF08323">
    <property type="entry name" value="Glyco_transf_5"/>
    <property type="match status" value="1"/>
</dbReference>
<dbReference type="GO" id="GO:0009011">
    <property type="term" value="F:alpha-1,4-glucan glucosyltransferase (ADP-glucose donor) activity"/>
    <property type="evidence" value="ECO:0007669"/>
    <property type="project" value="UniProtKB-UniRule"/>
</dbReference>
<dbReference type="AlphaFoldDB" id="A0AA46AK67"/>
<dbReference type="CDD" id="cd03791">
    <property type="entry name" value="GT5_Glycogen_synthase_DULL1-like"/>
    <property type="match status" value="1"/>
</dbReference>
<evidence type="ECO:0000256" key="6">
    <source>
        <dbReference type="ARBA" id="ARBA00023056"/>
    </source>
</evidence>
<comment type="caution">
    <text evidence="10">The sequence shown here is derived from an EMBL/GenBank/DDBJ whole genome shotgun (WGS) entry which is preliminary data.</text>
</comment>
<comment type="similarity">
    <text evidence="3 7">Belongs to the glycosyltransferase 1 family. Bacterial/plant glycogen synthase subfamily.</text>
</comment>
<protein>
    <recommendedName>
        <fullName evidence="7">Glycogen synthase</fullName>
        <ecNumber evidence="7">2.4.1.21</ecNumber>
    </recommendedName>
    <alternativeName>
        <fullName evidence="7">Starch [bacterial glycogen] synthase</fullName>
    </alternativeName>
</protein>
<dbReference type="Gene3D" id="3.40.50.2000">
    <property type="entry name" value="Glycogen Phosphorylase B"/>
    <property type="match status" value="2"/>
</dbReference>
<accession>A0AA46AK67</accession>
<sequence length="498" mass="57273">MAEHKISERDEVSNVLKVLFAASEAAPFIKTGGLGDVIGSLPKALKRENVDVRVVMPKYQEISPGIQEKMQWQESIYVPVGWRNQFCGLEYMVYEGIPFYFLDNKYYYNRPGYYGYPDDGERYAFFSRAVLEMLPFFDFQPDVIHCHDWQTGMVPALHKIAYQQKPYYQNMKTMFTIHNLRYQGVFPPEVLRELFNLGHEHLTREGLEFHGNMSYMKGGINYADLITTVSPTYAQEIQTPYYGEQLDGLLRSHNQKLRGVLNGLDYEEYNPETDPLIPQTYSAANPEKKMANKKWLQEHLGLPVKQVPLIAMITRLVPQKGLDLVQHVLDEIMEMDVQLVIIGTGDHQYEQMLQHAAHRHPDKCSVQLKFDNHLARQVYAASDLFLMPSQFEPCGLGQLIALRYGSLPVVRETGGLKDTVFHHRHPSGKGNGFTFANYNAHEMLGVIQEAVTLYLSDPPGWQQLVKHAMTCDYSWDQSANTYKELYEVMTLKNRSPLL</sequence>